<dbReference type="Gene3D" id="2.30.40.10">
    <property type="entry name" value="Urease, subunit C, domain 1"/>
    <property type="match status" value="1"/>
</dbReference>
<feature type="compositionally biased region" description="Basic residues" evidence="3">
    <location>
        <begin position="738"/>
        <end position="747"/>
    </location>
</feature>
<dbReference type="GO" id="GO:0016814">
    <property type="term" value="F:hydrolase activity, acting on carbon-nitrogen (but not peptide) bonds, in cyclic amidines"/>
    <property type="evidence" value="ECO:0007669"/>
    <property type="project" value="TreeGrafter"/>
</dbReference>
<dbReference type="GO" id="GO:0005634">
    <property type="term" value="C:nucleus"/>
    <property type="evidence" value="ECO:0007669"/>
    <property type="project" value="UniProtKB-SubCell"/>
</dbReference>
<comment type="subcellular location">
    <subcellularLocation>
        <location evidence="1">Nucleus</location>
    </subcellularLocation>
</comment>
<evidence type="ECO:0000256" key="1">
    <source>
        <dbReference type="ARBA" id="ARBA00004123"/>
    </source>
</evidence>
<accession>A0A364NHF5</accession>
<sequence>MQIQELGKPLTRIANVRIPDKPSSSLWDIAIKDGKIASVSAHDKASPNQSETTLDGNNRLLVPSLCHAHIHLDKCYLLQDPKFSDLQIESGDFQEAMQMTGEAKSRFQEEDLLRRGTRLIEESIQHGVTSMRAFVEVDGVVHLKCLHAGLKLKEIFEDRCDVQICAFAQLPLFSGQDDGAQVRKLMETASTYEKVGVLGSTPYVEDNESKSKENVRWITQLALKQHKHLDLHLDYFLEEDKQPLVWDTLNLIKELGWSTKGGSKQITLGHCTRLTRFRNDEWTHLRQEVGDLPVSFVGLPTSDLFMMRTPENVRGTLPIVELINEHGFNAAIAINNVGNAFTPYGNCDPLSVASLGVVYDQNQQSDQLAIAAPGLNNIMDPSGNREPHAPVPKSPTEQGVEQNMAATSEQEQMYSPHQPYTMDHVVHTFLNNVKRRFGQDSFEVTSIWTALNEFRLGRQSKKDTFVAMNIALSNHGDLKQDLMNVLFHQEADWGPGDFDFESPRSIQLPNPQFLEPDYQFQLRLPPVSWGKDRQAYPLNSSERNQPWSPVTKSPVPGSRQSFADNRSTLSGSFYESNTPQARSQETVGSSHASPSVLGLPVAVPLGRLVDSIPPPPKRRRLGGPQSEAAQEEVEREGHETAGQELVPVTTIVQTPDLRPKGKEKAEQSQAKSGSGPYIHSLCGKGFSSRSKVKKHHWGYVLEDRETTTGCWAKHGKPDVSWNEHPTCKEGATVPKKVRKTPRVRPKKGSLQQKAPLAPSMVPTLQDPPQAVASTSGLPEDYQNILQNTGFYYSHRLPNRSSFDSLLTAVNVASQIDAPRPQGRIDSAVSLLDAQAAAAERNRQYITDWQNASGDHNEEAFAHGYQHPFTTHGLGACYSLGGYHVPLEVALHSHSGAWAHTPSMPSPTEGNWVDDGAFGFDDARGSRACIQPHFFSEPGTRD</sequence>
<feature type="region of interest" description="Disordered" evidence="3">
    <location>
        <begin position="380"/>
        <end position="399"/>
    </location>
</feature>
<evidence type="ECO:0000313" key="4">
    <source>
        <dbReference type="EMBL" id="RAR16541.1"/>
    </source>
</evidence>
<dbReference type="InterPro" id="IPR032466">
    <property type="entry name" value="Metal_Hydrolase"/>
</dbReference>
<dbReference type="SUPFAM" id="SSF51338">
    <property type="entry name" value="Composite domain of metallo-dependent hydrolases"/>
    <property type="match status" value="1"/>
</dbReference>
<proteinExistence type="predicted"/>
<dbReference type="EMBL" id="QGDH01000002">
    <property type="protein sequence ID" value="RAR16541.1"/>
    <property type="molecule type" value="Genomic_DNA"/>
</dbReference>
<dbReference type="InterPro" id="IPR011059">
    <property type="entry name" value="Metal-dep_hydrolase_composite"/>
</dbReference>
<dbReference type="GO" id="GO:0006355">
    <property type="term" value="P:regulation of DNA-templated transcription"/>
    <property type="evidence" value="ECO:0007669"/>
    <property type="project" value="InterPro"/>
</dbReference>
<dbReference type="PANTHER" id="PTHR32027">
    <property type="entry name" value="CYTOSINE DEAMINASE"/>
    <property type="match status" value="1"/>
</dbReference>
<dbReference type="AlphaFoldDB" id="A0A364NHF5"/>
<evidence type="ECO:0000256" key="3">
    <source>
        <dbReference type="SAM" id="MobiDB-lite"/>
    </source>
</evidence>
<dbReference type="InterPro" id="IPR036600">
    <property type="entry name" value="PAH_sf"/>
</dbReference>
<dbReference type="Gene3D" id="3.20.20.140">
    <property type="entry name" value="Metal-dependent hydrolases"/>
    <property type="match status" value="1"/>
</dbReference>
<keyword evidence="2" id="KW-0539">Nucleus</keyword>
<comment type="caution">
    <text evidence="4">The sequence shown here is derived from an EMBL/GenBank/DDBJ whole genome shotgun (WGS) entry which is preliminary data.</text>
</comment>
<gene>
    <name evidence="4" type="ORF">DDE83_000106</name>
</gene>
<feature type="compositionally biased region" description="Polar residues" evidence="3">
    <location>
        <begin position="558"/>
        <end position="593"/>
    </location>
</feature>
<protein>
    <submittedName>
        <fullName evidence="4">Cytosine deaminase protein-like protein</fullName>
    </submittedName>
</protein>
<dbReference type="InterPro" id="IPR052349">
    <property type="entry name" value="Metallo-hydrolase_Enzymes"/>
</dbReference>
<dbReference type="SUPFAM" id="SSF51556">
    <property type="entry name" value="Metallo-dependent hydrolases"/>
    <property type="match status" value="1"/>
</dbReference>
<feature type="region of interest" description="Disordered" evidence="3">
    <location>
        <begin position="738"/>
        <end position="774"/>
    </location>
</feature>
<dbReference type="STRING" id="183478.A0A364NHF5"/>
<feature type="compositionally biased region" description="Basic and acidic residues" evidence="3">
    <location>
        <begin position="657"/>
        <end position="666"/>
    </location>
</feature>
<dbReference type="Proteomes" id="UP000249619">
    <property type="component" value="Unassembled WGS sequence"/>
</dbReference>
<evidence type="ECO:0000313" key="5">
    <source>
        <dbReference type="Proteomes" id="UP000249619"/>
    </source>
</evidence>
<dbReference type="SUPFAM" id="SSF47762">
    <property type="entry name" value="PAH2 domain"/>
    <property type="match status" value="1"/>
</dbReference>
<keyword evidence="5" id="KW-1185">Reference proteome</keyword>
<name>A0A364NHF5_STELY</name>
<organism evidence="4 5">
    <name type="scientific">Stemphylium lycopersici</name>
    <name type="common">Tomato gray leaf spot disease fungus</name>
    <name type="synonym">Thyrospora lycopersici</name>
    <dbReference type="NCBI Taxonomy" id="183478"/>
    <lineage>
        <taxon>Eukaryota</taxon>
        <taxon>Fungi</taxon>
        <taxon>Dikarya</taxon>
        <taxon>Ascomycota</taxon>
        <taxon>Pezizomycotina</taxon>
        <taxon>Dothideomycetes</taxon>
        <taxon>Pleosporomycetidae</taxon>
        <taxon>Pleosporales</taxon>
        <taxon>Pleosporineae</taxon>
        <taxon>Pleosporaceae</taxon>
        <taxon>Stemphylium</taxon>
    </lineage>
</organism>
<evidence type="ECO:0000256" key="2">
    <source>
        <dbReference type="ARBA" id="ARBA00023242"/>
    </source>
</evidence>
<feature type="region of interest" description="Disordered" evidence="3">
    <location>
        <begin position="533"/>
        <end position="676"/>
    </location>
</feature>
<dbReference type="PANTHER" id="PTHR32027:SF0">
    <property type="entry name" value="CYTOSINE DEAMINASE"/>
    <property type="match status" value="1"/>
</dbReference>
<reference evidence="5" key="1">
    <citation type="submission" date="2018-05" db="EMBL/GenBank/DDBJ databases">
        <title>Draft genome sequence of Stemphylium lycopersici strain CIDEFI 213.</title>
        <authorList>
            <person name="Medina R."/>
            <person name="Franco M.E.E."/>
            <person name="Lucentini C.G."/>
            <person name="Saparrat M.C.N."/>
            <person name="Balatti P.A."/>
        </authorList>
    </citation>
    <scope>NUCLEOTIDE SEQUENCE [LARGE SCALE GENOMIC DNA]</scope>
    <source>
        <strain evidence="5">CIDEFI 213</strain>
    </source>
</reference>
<feature type="compositionally biased region" description="Polar residues" evidence="3">
    <location>
        <begin position="537"/>
        <end position="551"/>
    </location>
</feature>